<dbReference type="STRING" id="559305.A0A080WMT0"/>
<evidence type="ECO:0000313" key="1">
    <source>
        <dbReference type="EMBL" id="KFL62127.1"/>
    </source>
</evidence>
<proteinExistence type="predicted"/>
<dbReference type="Proteomes" id="UP000008864">
    <property type="component" value="Unassembled WGS sequence"/>
</dbReference>
<reference evidence="2" key="1">
    <citation type="journal article" date="2012" name="MBio">
        <title>Comparative genome analysis of Trichophyton rubrum and related dermatophytes reveals candidate genes involved in infection.</title>
        <authorList>
            <person name="Martinez D.A."/>
            <person name="Oliver B.G."/>
            <person name="Graeser Y."/>
            <person name="Goldberg J.M."/>
            <person name="Li W."/>
            <person name="Martinez-Rossi N.M."/>
            <person name="Monod M."/>
            <person name="Shelest E."/>
            <person name="Barton R.C."/>
            <person name="Birch E."/>
            <person name="Brakhage A.A."/>
            <person name="Chen Z."/>
            <person name="Gurr S.J."/>
            <person name="Heiman D."/>
            <person name="Heitman J."/>
            <person name="Kosti I."/>
            <person name="Rossi A."/>
            <person name="Saif S."/>
            <person name="Samalova M."/>
            <person name="Saunders C.W."/>
            <person name="Shea T."/>
            <person name="Summerbell R.C."/>
            <person name="Xu J."/>
            <person name="Young S."/>
            <person name="Zeng Q."/>
            <person name="Birren B.W."/>
            <person name="Cuomo C.A."/>
            <person name="White T.C."/>
        </authorList>
    </citation>
    <scope>NUCLEOTIDE SEQUENCE [LARGE SCALE GENOMIC DNA]</scope>
    <source>
        <strain evidence="2">ATCC MYA-4607 / CBS 118892</strain>
    </source>
</reference>
<dbReference type="AlphaFoldDB" id="A0A080WMT0"/>
<organism evidence="1 2">
    <name type="scientific">Trichophyton rubrum (strain ATCC MYA-4607 / CBS 118892)</name>
    <name type="common">Athlete's foot fungus</name>
    <dbReference type="NCBI Taxonomy" id="559305"/>
    <lineage>
        <taxon>Eukaryota</taxon>
        <taxon>Fungi</taxon>
        <taxon>Dikarya</taxon>
        <taxon>Ascomycota</taxon>
        <taxon>Pezizomycotina</taxon>
        <taxon>Eurotiomycetes</taxon>
        <taxon>Eurotiomycetidae</taxon>
        <taxon>Onygenales</taxon>
        <taxon>Arthrodermataceae</taxon>
        <taxon>Trichophyton</taxon>
    </lineage>
</organism>
<dbReference type="VEuPathDB" id="FungiDB:TERG_12353"/>
<sequence>MATASSASAQQQAFAPVLAALQTMQSSVSRQEKTHAHEFLEKFQKSVEPSPCPSPRILHR</sequence>
<dbReference type="OrthoDB" id="4201842at2759"/>
<dbReference type="HOGENOM" id="CLU_2943474_0_0_1"/>
<accession>A0A080WMT0</accession>
<name>A0A080WMT0_TRIRC</name>
<evidence type="ECO:0000313" key="2">
    <source>
        <dbReference type="Proteomes" id="UP000008864"/>
    </source>
</evidence>
<dbReference type="EMBL" id="GG700653">
    <property type="protein sequence ID" value="KFL62127.1"/>
    <property type="molecule type" value="Genomic_DNA"/>
</dbReference>
<keyword evidence="2" id="KW-1185">Reference proteome</keyword>
<dbReference type="RefSeq" id="XP_047606742.1">
    <property type="nucleotide sequence ID" value="XM_047751323.1"/>
</dbReference>
<gene>
    <name evidence="1" type="ORF">TERG_12353</name>
</gene>
<protein>
    <submittedName>
        <fullName evidence="1">Uncharacterized protein</fullName>
    </submittedName>
</protein>
<dbReference type="GeneID" id="71777569"/>
<dbReference type="InParanoid" id="A0A080WMT0"/>